<protein>
    <submittedName>
        <fullName evidence="1">Uncharacterized protein</fullName>
    </submittedName>
</protein>
<evidence type="ECO:0000313" key="2">
    <source>
        <dbReference type="Proteomes" id="UP000008076"/>
    </source>
</evidence>
<gene>
    <name evidence="1" type="ORF">EDI_082050</name>
</gene>
<sequence>MDAEDKILTSKFSDIKVSDLKNYFNDMFTLRDLCDDFIELFKREEKYYLDEERYNMLLEDEARMVDDLHQITEEIRNGYEDILSAFYNRRIDRERQRLTKAFKEIEKKPKQPQEKDN</sequence>
<dbReference type="KEGG" id="edi:EDI_082050"/>
<reference evidence="2" key="1">
    <citation type="submission" date="2007-12" db="EMBL/GenBank/DDBJ databases">
        <title>Annotation of Entamoeba dispar SAW760.</title>
        <authorList>
            <person name="Lorenzi H."/>
            <person name="Inman J."/>
            <person name="Schobel S."/>
            <person name="Amedeo P."/>
            <person name="Caler E."/>
        </authorList>
    </citation>
    <scope>NUCLEOTIDE SEQUENCE [LARGE SCALE GENOMIC DNA]</scope>
    <source>
        <strain evidence="2">ATCC PRA-260 / SAW760</strain>
    </source>
</reference>
<accession>B0ELM1</accession>
<dbReference type="GeneID" id="5884178"/>
<organism evidence="2">
    <name type="scientific">Entamoeba dispar (strain ATCC PRA-260 / SAW760)</name>
    <dbReference type="NCBI Taxonomy" id="370354"/>
    <lineage>
        <taxon>Eukaryota</taxon>
        <taxon>Amoebozoa</taxon>
        <taxon>Evosea</taxon>
        <taxon>Archamoebae</taxon>
        <taxon>Mastigamoebida</taxon>
        <taxon>Entamoebidae</taxon>
        <taxon>Entamoeba</taxon>
    </lineage>
</organism>
<dbReference type="EMBL" id="DS549888">
    <property type="protein sequence ID" value="EDR24580.1"/>
    <property type="molecule type" value="Genomic_DNA"/>
</dbReference>
<keyword evidence="2" id="KW-1185">Reference proteome</keyword>
<dbReference type="eggNOG" id="ENOG502RI9N">
    <property type="taxonomic scope" value="Eukaryota"/>
</dbReference>
<dbReference type="AlphaFoldDB" id="B0ELM1"/>
<dbReference type="RefSeq" id="XP_001739058.1">
    <property type="nucleotide sequence ID" value="XM_001739006.1"/>
</dbReference>
<dbReference type="OrthoDB" id="32500at2759"/>
<dbReference type="VEuPathDB" id="AmoebaDB:EDI_082050"/>
<evidence type="ECO:0000313" key="1">
    <source>
        <dbReference type="EMBL" id="EDR24580.1"/>
    </source>
</evidence>
<dbReference type="Proteomes" id="UP000008076">
    <property type="component" value="Unassembled WGS sequence"/>
</dbReference>
<proteinExistence type="predicted"/>
<name>B0ELM1_ENTDS</name>